<dbReference type="PANTHER" id="PTHR34596:SF2">
    <property type="entry name" value="CHITOPORIN"/>
    <property type="match status" value="1"/>
</dbReference>
<evidence type="ECO:0000256" key="1">
    <source>
        <dbReference type="ARBA" id="ARBA00009075"/>
    </source>
</evidence>
<dbReference type="PANTHER" id="PTHR34596">
    <property type="entry name" value="CHITOPORIN"/>
    <property type="match status" value="1"/>
</dbReference>
<reference evidence="5 6" key="1">
    <citation type="submission" date="2017-01" db="EMBL/GenBank/DDBJ databases">
        <authorList>
            <person name="Cao J.-M."/>
        </authorList>
    </citation>
    <scope>NUCLEOTIDE SEQUENCE [LARGE SCALE GENOMIC DNA]</scope>
    <source>
        <strain evidence="5 6">888-76</strain>
    </source>
</reference>
<evidence type="ECO:0000256" key="4">
    <source>
        <dbReference type="SAM" id="SignalP"/>
    </source>
</evidence>
<dbReference type="Pfam" id="PF03573">
    <property type="entry name" value="OprD"/>
    <property type="match status" value="1"/>
</dbReference>
<evidence type="ECO:0000256" key="2">
    <source>
        <dbReference type="ARBA" id="ARBA00022448"/>
    </source>
</evidence>
<keyword evidence="3 4" id="KW-0732">Signal</keyword>
<evidence type="ECO:0000256" key="3">
    <source>
        <dbReference type="ARBA" id="ARBA00022729"/>
    </source>
</evidence>
<proteinExistence type="inferred from homology"/>
<dbReference type="AlphaFoldDB" id="A0A830Z3Z0"/>
<gene>
    <name evidence="5" type="ORF">BWI95_20545</name>
</gene>
<keyword evidence="2" id="KW-0813">Transport</keyword>
<dbReference type="Gene3D" id="2.40.160.10">
    <property type="entry name" value="Porin"/>
    <property type="match status" value="1"/>
</dbReference>
<feature type="chain" id="PRO_5032439891" evidence="4">
    <location>
        <begin position="24"/>
        <end position="442"/>
    </location>
</feature>
<sequence length="442" mass="49916">MAHIKFALPLAFLSGISGTCAFANSELPNTQGFIENSRFDVTLKNVWMINTNNQLSEAGIGDQKAWAQGALLDYQSGWYRDAIGIDASWYSVVKLYANKDFAGRDLLRDNNGHAEGFNKIGQLYAKLKWEDEHAYARLYAGWKQLYKFGTLSVTRSRAAPSSWQGVSLESGLGDLSARAAWVTRFSERDEPEKRRFYTLKTNKPIDYIVTGDISWSPDKNTRVSWLAGESDNYLFRQGIEAQFTLPLAEKESLLLRSAWYYNRGLAEWEGARGFTHSAQHIFALMGYQYYAMESGVAWSKTKAPLDNGLGHFYWHMGKNTRGAFNSPADGEGNDYVNDNEQMIYWYGKYVLSPELTTGIFANYGFGAKYQGVKLNQWEYGGFIAWTSKAVSGLSLFAGFGPSYSWKLVKGKPWLTDDKRDFHRSHGLGGGITMEYKFGLHNQ</sequence>
<evidence type="ECO:0000313" key="5">
    <source>
        <dbReference type="EMBL" id="APZ07260.1"/>
    </source>
</evidence>
<protein>
    <submittedName>
        <fullName evidence="5">Outer membrane porin, OprD family protein</fullName>
    </submittedName>
</protein>
<keyword evidence="6" id="KW-1185">Reference proteome</keyword>
<dbReference type="InterPro" id="IPR005318">
    <property type="entry name" value="OM_porin_bac"/>
</dbReference>
<dbReference type="Proteomes" id="UP000187148">
    <property type="component" value="Chromosome"/>
</dbReference>
<dbReference type="GO" id="GO:0016020">
    <property type="term" value="C:membrane"/>
    <property type="evidence" value="ECO:0007669"/>
    <property type="project" value="InterPro"/>
</dbReference>
<dbReference type="GO" id="GO:0015288">
    <property type="term" value="F:porin activity"/>
    <property type="evidence" value="ECO:0007669"/>
    <property type="project" value="TreeGrafter"/>
</dbReference>
<dbReference type="RefSeq" id="WP_054804177.1">
    <property type="nucleotide sequence ID" value="NZ_CP019445.1"/>
</dbReference>
<evidence type="ECO:0000313" key="6">
    <source>
        <dbReference type="Proteomes" id="UP000187148"/>
    </source>
</evidence>
<dbReference type="InterPro" id="IPR023614">
    <property type="entry name" value="Porin_dom_sf"/>
</dbReference>
<dbReference type="KEGG" id="kco:BWI95_20545"/>
<name>A0A830Z3Z0_9ENTR</name>
<accession>A0A830Z3Z0</accession>
<organism evidence="5 6">
    <name type="scientific">Kosakonia cowanii JCM 10956 = DSM 18146</name>
    <dbReference type="NCBI Taxonomy" id="1300165"/>
    <lineage>
        <taxon>Bacteria</taxon>
        <taxon>Pseudomonadati</taxon>
        <taxon>Pseudomonadota</taxon>
        <taxon>Gammaproteobacteria</taxon>
        <taxon>Enterobacterales</taxon>
        <taxon>Enterobacteriaceae</taxon>
        <taxon>Kosakonia</taxon>
    </lineage>
</organism>
<feature type="signal peptide" evidence="4">
    <location>
        <begin position="1"/>
        <end position="23"/>
    </location>
</feature>
<dbReference type="EMBL" id="CP019445">
    <property type="protein sequence ID" value="APZ07260.1"/>
    <property type="molecule type" value="Genomic_DNA"/>
</dbReference>
<comment type="similarity">
    <text evidence="1">Belongs to the outer membrane porin (Opr) (TC 1.B.25) family.</text>
</comment>